<comment type="caution">
    <text evidence="1">The sequence shown here is derived from an EMBL/GenBank/DDBJ whole genome shotgun (WGS) entry which is preliminary data.</text>
</comment>
<organism evidence="1 2">
    <name type="scientific">Macrophomina phaseolina</name>
    <dbReference type="NCBI Taxonomy" id="35725"/>
    <lineage>
        <taxon>Eukaryota</taxon>
        <taxon>Fungi</taxon>
        <taxon>Dikarya</taxon>
        <taxon>Ascomycota</taxon>
        <taxon>Pezizomycotina</taxon>
        <taxon>Dothideomycetes</taxon>
        <taxon>Dothideomycetes incertae sedis</taxon>
        <taxon>Botryosphaeriales</taxon>
        <taxon>Botryosphaeriaceae</taxon>
        <taxon>Macrophomina</taxon>
    </lineage>
</organism>
<evidence type="ECO:0000313" key="2">
    <source>
        <dbReference type="Proteomes" id="UP000774617"/>
    </source>
</evidence>
<name>A0ABQ8FSG5_9PEZI</name>
<sequence length="184" mass="20528">MTADEVYDTLIAQVILPFYDVVCLFADDFRNHEHVALHITGWAQKARPSTTYSGPRYIVFSSTPFSLDQLPSHLPLFSHIRADIQLQSKELSYTAQYVRLRDTVLSELDKAQGTKSDNRLHFELRHMAALSKITESSIINLSKITESSVPYRQEPPAAASPMYVGASLQYQAPYPAGSTACSST</sequence>
<dbReference type="Proteomes" id="UP000774617">
    <property type="component" value="Unassembled WGS sequence"/>
</dbReference>
<proteinExistence type="predicted"/>
<evidence type="ECO:0000313" key="1">
    <source>
        <dbReference type="EMBL" id="KAH7016612.1"/>
    </source>
</evidence>
<reference evidence="1 2" key="1">
    <citation type="journal article" date="2021" name="Nat. Commun.">
        <title>Genetic determinants of endophytism in the Arabidopsis root mycobiome.</title>
        <authorList>
            <person name="Mesny F."/>
            <person name="Miyauchi S."/>
            <person name="Thiergart T."/>
            <person name="Pickel B."/>
            <person name="Atanasova L."/>
            <person name="Karlsson M."/>
            <person name="Huettel B."/>
            <person name="Barry K.W."/>
            <person name="Haridas S."/>
            <person name="Chen C."/>
            <person name="Bauer D."/>
            <person name="Andreopoulos W."/>
            <person name="Pangilinan J."/>
            <person name="LaButti K."/>
            <person name="Riley R."/>
            <person name="Lipzen A."/>
            <person name="Clum A."/>
            <person name="Drula E."/>
            <person name="Henrissat B."/>
            <person name="Kohler A."/>
            <person name="Grigoriev I.V."/>
            <person name="Martin F.M."/>
            <person name="Hacquard S."/>
        </authorList>
    </citation>
    <scope>NUCLEOTIDE SEQUENCE [LARGE SCALE GENOMIC DNA]</scope>
    <source>
        <strain evidence="1 2">MPI-SDFR-AT-0080</strain>
    </source>
</reference>
<keyword evidence="2" id="KW-1185">Reference proteome</keyword>
<gene>
    <name evidence="1" type="ORF">B0J12DRAFT_688870</name>
</gene>
<protein>
    <submittedName>
        <fullName evidence="1">Uncharacterized protein</fullName>
    </submittedName>
</protein>
<accession>A0ABQ8FSG5</accession>
<dbReference type="EMBL" id="JAGTJR010000075">
    <property type="protein sequence ID" value="KAH7016612.1"/>
    <property type="molecule type" value="Genomic_DNA"/>
</dbReference>